<evidence type="ECO:0000313" key="3">
    <source>
        <dbReference type="Proteomes" id="UP000244915"/>
    </source>
</evidence>
<protein>
    <submittedName>
        <fullName evidence="2">Uncharacterized protein</fullName>
    </submittedName>
</protein>
<dbReference type="EMBL" id="CP022190">
    <property type="protein sequence ID" value="AWI85701.1"/>
    <property type="molecule type" value="Genomic_DNA"/>
</dbReference>
<dbReference type="GO" id="GO:0042121">
    <property type="term" value="P:alginic acid biosynthetic process"/>
    <property type="evidence" value="ECO:0007669"/>
    <property type="project" value="UniProtKB-UniPathway"/>
</dbReference>
<name>A0A2U8HJ00_9RHOB</name>
<evidence type="ECO:0000313" key="2">
    <source>
        <dbReference type="EMBL" id="AWI85701.1"/>
    </source>
</evidence>
<accession>A0A2U8HJ00</accession>
<feature type="chain" id="PRO_5015929550" evidence="1">
    <location>
        <begin position="29"/>
        <end position="216"/>
    </location>
</feature>
<keyword evidence="1" id="KW-0732">Signal</keyword>
<reference evidence="2 3" key="1">
    <citation type="submission" date="2017-06" db="EMBL/GenBank/DDBJ databases">
        <title>Yangia sp. YSBP01 complete genome sequence.</title>
        <authorList>
            <person name="Woo J.-H."/>
            <person name="Kim H.-S."/>
        </authorList>
    </citation>
    <scope>NUCLEOTIDE SEQUENCE [LARGE SCALE GENOMIC DNA]</scope>
    <source>
        <strain evidence="2 3">YSBP01</strain>
    </source>
</reference>
<dbReference type="KEGG" id="ypac:CEW88_18595"/>
<dbReference type="Proteomes" id="UP000244915">
    <property type="component" value="Chromosome 2"/>
</dbReference>
<evidence type="ECO:0000256" key="1">
    <source>
        <dbReference type="SAM" id="SignalP"/>
    </source>
</evidence>
<proteinExistence type="predicted"/>
<organism evidence="2 3">
    <name type="scientific">Alloyangia pacifica</name>
    <dbReference type="NCBI Taxonomy" id="311180"/>
    <lineage>
        <taxon>Bacteria</taxon>
        <taxon>Pseudomonadati</taxon>
        <taxon>Pseudomonadota</taxon>
        <taxon>Alphaproteobacteria</taxon>
        <taxon>Rhodobacterales</taxon>
        <taxon>Roseobacteraceae</taxon>
        <taxon>Alloyangia</taxon>
    </lineage>
</organism>
<feature type="signal peptide" evidence="1">
    <location>
        <begin position="1"/>
        <end position="28"/>
    </location>
</feature>
<dbReference type="AlphaFoldDB" id="A0A2U8HJ00"/>
<gene>
    <name evidence="2" type="ORF">CEW88_18595</name>
</gene>
<sequence length="216" mass="22382">MKMSDFNSTKIRTVVSAIAMIVFGQAAAAQDSQLYDNAANPDAGFLRVIAVRDASAIIAGENFSDLGEGVSPYVTIEEPGTVSVSAAGVDGTAEIAKGSWNSWLVTADGKGVLVTDPLGHSPAQADLTFYNISDKPEVDLYVPAAKRVALEGVGEGSGDWVALKAPLSLDFEARTGDETLAAVSAVALARREGTTLVFSGTNGNYQLVALKASQVN</sequence>
<dbReference type="UniPathway" id="UPA00286"/>